<comment type="caution">
    <text evidence="1">The sequence shown here is derived from an EMBL/GenBank/DDBJ whole genome shotgun (WGS) entry which is preliminary data.</text>
</comment>
<gene>
    <name evidence="1" type="ORF">A374_18634</name>
</gene>
<sequence>MLVHIQMCKIKYTTEQWKNQPSTWDTILPLVVANSGAIVRELEAITRESAGSARELKALEHFILFTIIEDLLHYFFSFLSAFTQ</sequence>
<reference evidence="1 2" key="1">
    <citation type="journal article" date="2012" name="J. Bacteriol.">
        <title>Genome of Bacillus macauensis ZFHKF-1, a Long-Chain-Forming Bacterium.</title>
        <authorList>
            <person name="Cai L."/>
            <person name="Zhang T."/>
        </authorList>
    </citation>
    <scope>NUCLEOTIDE SEQUENCE [LARGE SCALE GENOMIC DNA]</scope>
    <source>
        <strain evidence="1 2">ZFHKF-1</strain>
    </source>
</reference>
<accession>I8UA19</accession>
<name>I8UA19_9BACL</name>
<dbReference type="AlphaFoldDB" id="I8UA19"/>
<dbReference type="EMBL" id="AKKV01000044">
    <property type="protein sequence ID" value="EIT83795.1"/>
    <property type="molecule type" value="Genomic_DNA"/>
</dbReference>
<organism evidence="1 2">
    <name type="scientific">Fictibacillus macauensis ZFHKF-1</name>
    <dbReference type="NCBI Taxonomy" id="1196324"/>
    <lineage>
        <taxon>Bacteria</taxon>
        <taxon>Bacillati</taxon>
        <taxon>Bacillota</taxon>
        <taxon>Bacilli</taxon>
        <taxon>Bacillales</taxon>
        <taxon>Fictibacillaceae</taxon>
        <taxon>Fictibacillus</taxon>
    </lineage>
</organism>
<keyword evidence="2" id="KW-1185">Reference proteome</keyword>
<dbReference type="Proteomes" id="UP000004080">
    <property type="component" value="Unassembled WGS sequence"/>
</dbReference>
<evidence type="ECO:0000313" key="1">
    <source>
        <dbReference type="EMBL" id="EIT83795.1"/>
    </source>
</evidence>
<evidence type="ECO:0000313" key="2">
    <source>
        <dbReference type="Proteomes" id="UP000004080"/>
    </source>
</evidence>
<protein>
    <submittedName>
        <fullName evidence="1">Uncharacterized protein</fullName>
    </submittedName>
</protein>
<proteinExistence type="predicted"/>